<name>B5CWF3_PHOPM</name>
<organism evidence="1 2">
    <name type="scientific">Phocaeicola plebeius (strain DSM 17135 / JCM 12973 / CCUG 54634 / M2)</name>
    <name type="common">Bacteroides plebeius</name>
    <dbReference type="NCBI Taxonomy" id="484018"/>
    <lineage>
        <taxon>Bacteria</taxon>
        <taxon>Pseudomonadati</taxon>
        <taxon>Bacteroidota</taxon>
        <taxon>Bacteroidia</taxon>
        <taxon>Bacteroidales</taxon>
        <taxon>Bacteroidaceae</taxon>
        <taxon>Phocaeicola</taxon>
    </lineage>
</organism>
<proteinExistence type="predicted"/>
<comment type="caution">
    <text evidence="1">The sequence shown here is derived from an EMBL/GenBank/DDBJ whole genome shotgun (WGS) entry which is preliminary data.</text>
</comment>
<evidence type="ECO:0000313" key="1">
    <source>
        <dbReference type="EMBL" id="EDY96600.1"/>
    </source>
</evidence>
<protein>
    <submittedName>
        <fullName evidence="1">Uncharacterized protein</fullName>
    </submittedName>
</protein>
<reference evidence="1 2" key="1">
    <citation type="submission" date="2008-08" db="EMBL/GenBank/DDBJ databases">
        <title>Draft genome sequence of Bacteroides plebeius (DSM 17135).</title>
        <authorList>
            <person name="Sudarsanam P."/>
            <person name="Ley R."/>
            <person name="Guruge J."/>
            <person name="Turnbaugh P.J."/>
            <person name="Mahowald M."/>
            <person name="Liep D."/>
            <person name="Gordon J."/>
        </authorList>
    </citation>
    <scope>NUCLEOTIDE SEQUENCE [LARGE SCALE GENOMIC DNA]</scope>
    <source>
        <strain evidence="2">DSM 17135 / JCM 12973 / M2</strain>
    </source>
</reference>
<gene>
    <name evidence="1" type="ORF">BACPLE_01043</name>
</gene>
<evidence type="ECO:0000313" key="2">
    <source>
        <dbReference type="Proteomes" id="UP000003452"/>
    </source>
</evidence>
<reference evidence="1 2" key="2">
    <citation type="submission" date="2008-08" db="EMBL/GenBank/DDBJ databases">
        <authorList>
            <person name="Fulton L."/>
            <person name="Clifton S."/>
            <person name="Fulton B."/>
            <person name="Xu J."/>
            <person name="Minx P."/>
            <person name="Pepin K.H."/>
            <person name="Johnson M."/>
            <person name="Thiruvilangam P."/>
            <person name="Bhonagiri V."/>
            <person name="Nash W.E."/>
            <person name="Mardis E.R."/>
            <person name="Wilson R.K."/>
        </authorList>
    </citation>
    <scope>NUCLEOTIDE SEQUENCE [LARGE SCALE GENOMIC DNA]</scope>
    <source>
        <strain evidence="2">DSM 17135 / JCM 12973 / M2</strain>
    </source>
</reference>
<accession>B5CWF3</accession>
<sequence>MLYSFLYICKSKTKKILIHLGESEYQISGDCQVNLLSFFRFSKPEL</sequence>
<dbReference type="HOGENOM" id="CLU_3180323_0_0_10"/>
<dbReference type="AlphaFoldDB" id="B5CWF3"/>
<dbReference type="Proteomes" id="UP000003452">
    <property type="component" value="Unassembled WGS sequence"/>
</dbReference>
<dbReference type="EMBL" id="ABQC02000012">
    <property type="protein sequence ID" value="EDY96600.1"/>
    <property type="molecule type" value="Genomic_DNA"/>
</dbReference>